<dbReference type="EMBL" id="CP159218">
    <property type="protein sequence ID" value="XCG62351.1"/>
    <property type="molecule type" value="Genomic_DNA"/>
</dbReference>
<dbReference type="AlphaFoldDB" id="A0AAU8DKS0"/>
<name>A0AAU8DKS0_9ACTN</name>
<dbReference type="RefSeq" id="WP_353647966.1">
    <property type="nucleotide sequence ID" value="NZ_CP159218.1"/>
</dbReference>
<organism evidence="1">
    <name type="scientific">Nakamurella sp. A5-74</name>
    <dbReference type="NCBI Taxonomy" id="3158264"/>
    <lineage>
        <taxon>Bacteria</taxon>
        <taxon>Bacillati</taxon>
        <taxon>Actinomycetota</taxon>
        <taxon>Actinomycetes</taxon>
        <taxon>Nakamurellales</taxon>
        <taxon>Nakamurellaceae</taxon>
        <taxon>Nakamurella</taxon>
    </lineage>
</organism>
<gene>
    <name evidence="1" type="ORF">ABLG96_13920</name>
</gene>
<evidence type="ECO:0000313" key="1">
    <source>
        <dbReference type="EMBL" id="XCG62351.1"/>
    </source>
</evidence>
<reference evidence="1" key="1">
    <citation type="submission" date="2024-05" db="EMBL/GenBank/DDBJ databases">
        <authorList>
            <person name="Cai S.Y."/>
            <person name="Jin L.M."/>
            <person name="Li H.R."/>
        </authorList>
    </citation>
    <scope>NUCLEOTIDE SEQUENCE</scope>
    <source>
        <strain evidence="1">A5-74</strain>
    </source>
</reference>
<protein>
    <submittedName>
        <fullName evidence="1">Uncharacterized protein</fullName>
    </submittedName>
</protein>
<accession>A0AAU8DKS0</accession>
<proteinExistence type="predicted"/>
<sequence length="128" mass="15174">MRDDLHLQLDRGSYRWPEEGERIEDPPDKLYGPNGELWIQRMLFIDGDLVDFGVLLQLAGYEQTFHDVARFCVAHSNKHMHRWTKRSPQPRVSSGGPINSHEELMWAYYESQALYTNVNEEVERWGRR</sequence>